<evidence type="ECO:0008006" key="3">
    <source>
        <dbReference type="Google" id="ProtNLM"/>
    </source>
</evidence>
<reference evidence="1" key="1">
    <citation type="submission" date="2020-01" db="EMBL/GenBank/DDBJ databases">
        <authorList>
            <person name="Richard D."/>
        </authorList>
    </citation>
    <scope>NUCLEOTIDE SEQUENCE</scope>
    <source>
        <strain evidence="1">JP541</strain>
    </source>
</reference>
<protein>
    <recommendedName>
        <fullName evidence="3">GGDEF domain-containing protein</fullName>
    </recommendedName>
</protein>
<accession>A0A8I0HEK0</accession>
<dbReference type="AlphaFoldDB" id="A0A8I0HEK0"/>
<proteinExistence type="predicted"/>
<dbReference type="EMBL" id="JAABFR010001778">
    <property type="protein sequence ID" value="MBD4338873.1"/>
    <property type="molecule type" value="Genomic_DNA"/>
</dbReference>
<feature type="non-terminal residue" evidence="1">
    <location>
        <position position="79"/>
    </location>
</feature>
<name>A0A8I0HEK0_XANCI</name>
<evidence type="ECO:0000313" key="2">
    <source>
        <dbReference type="Proteomes" id="UP000653002"/>
    </source>
</evidence>
<comment type="caution">
    <text evidence="1">The sequence shown here is derived from an EMBL/GenBank/DDBJ whole genome shotgun (WGS) entry which is preliminary data.</text>
</comment>
<organism evidence="1 2">
    <name type="scientific">Xanthomonas citri pv. citri</name>
    <dbReference type="NCBI Taxonomy" id="611301"/>
    <lineage>
        <taxon>Bacteria</taxon>
        <taxon>Pseudomonadati</taxon>
        <taxon>Pseudomonadota</taxon>
        <taxon>Gammaproteobacteria</taxon>
        <taxon>Lysobacterales</taxon>
        <taxon>Lysobacteraceae</taxon>
        <taxon>Xanthomonas</taxon>
    </lineage>
</organism>
<evidence type="ECO:0000313" key="1">
    <source>
        <dbReference type="EMBL" id="MBD4338873.1"/>
    </source>
</evidence>
<sequence>MYFLDETKTLELEKKYHNSQICVGIIMIDNFEEVNQRINDEEKPVLTAQIEKTIYEWAAEFKGLVVKSERDTFVCIFEQ</sequence>
<dbReference type="Proteomes" id="UP000653002">
    <property type="component" value="Unassembled WGS sequence"/>
</dbReference>
<gene>
    <name evidence="1" type="ORF">GUH15_23030</name>
</gene>